<reference evidence="1 2" key="2">
    <citation type="submission" date="2020-03" db="EMBL/GenBank/DDBJ databases">
        <authorList>
            <person name="Ichikawa N."/>
            <person name="Kimura A."/>
            <person name="Kitahashi Y."/>
            <person name="Uohara A."/>
        </authorList>
    </citation>
    <scope>NUCLEOTIDE SEQUENCE [LARGE SCALE GENOMIC DNA]</scope>
    <source>
        <strain evidence="1 2">NBRC 108638</strain>
    </source>
</reference>
<evidence type="ECO:0000313" key="1">
    <source>
        <dbReference type="EMBL" id="GFJ92405.1"/>
    </source>
</evidence>
<keyword evidence="2" id="KW-1185">Reference proteome</keyword>
<comment type="caution">
    <text evidence="1">The sequence shown here is derived from an EMBL/GenBank/DDBJ whole genome shotgun (WGS) entry which is preliminary data.</text>
</comment>
<dbReference type="RefSeq" id="WP_173079279.1">
    <property type="nucleotide sequence ID" value="NZ_BAABJB010000013.1"/>
</dbReference>
<gene>
    <name evidence="1" type="ORF">Prum_060470</name>
</gene>
<protein>
    <submittedName>
        <fullName evidence="1">Uncharacterized protein</fullName>
    </submittedName>
</protein>
<dbReference type="AlphaFoldDB" id="A0A6V8LID3"/>
<name>A0A6V8LID3_9ACTN</name>
<dbReference type="EMBL" id="BLPG01000001">
    <property type="protein sequence ID" value="GFJ92405.1"/>
    <property type="molecule type" value="Genomic_DNA"/>
</dbReference>
<organism evidence="1 2">
    <name type="scientific">Phytohabitans rumicis</name>
    <dbReference type="NCBI Taxonomy" id="1076125"/>
    <lineage>
        <taxon>Bacteria</taxon>
        <taxon>Bacillati</taxon>
        <taxon>Actinomycetota</taxon>
        <taxon>Actinomycetes</taxon>
        <taxon>Micromonosporales</taxon>
        <taxon>Micromonosporaceae</taxon>
    </lineage>
</organism>
<accession>A0A6V8LID3</accession>
<evidence type="ECO:0000313" key="2">
    <source>
        <dbReference type="Proteomes" id="UP000482960"/>
    </source>
</evidence>
<reference evidence="1 2" key="1">
    <citation type="submission" date="2020-03" db="EMBL/GenBank/DDBJ databases">
        <title>Whole genome shotgun sequence of Phytohabitans rumicis NBRC 108638.</title>
        <authorList>
            <person name="Komaki H."/>
            <person name="Tamura T."/>
        </authorList>
    </citation>
    <scope>NUCLEOTIDE SEQUENCE [LARGE SCALE GENOMIC DNA]</scope>
    <source>
        <strain evidence="1 2">NBRC 108638</strain>
    </source>
</reference>
<dbReference type="Proteomes" id="UP000482960">
    <property type="component" value="Unassembled WGS sequence"/>
</dbReference>
<sequence>MYVDVHSALTLHHLRSEELHADAERVRLARAVARHGGRRWWPRGARRHGGAATRAPAMP</sequence>
<proteinExistence type="predicted"/>